<dbReference type="InterPro" id="IPR058596">
    <property type="entry name" value="TraC-like_dom"/>
</dbReference>
<evidence type="ECO:0000259" key="1">
    <source>
        <dbReference type="Pfam" id="PF26593"/>
    </source>
</evidence>
<reference evidence="3" key="1">
    <citation type="submission" date="2017-09" db="EMBL/GenBank/DDBJ databases">
        <title>Depth-based differentiation of microbial function through sediment-hosted aquifers and enrichment of novel symbionts in the deep terrestrial subsurface.</title>
        <authorList>
            <person name="Probst A.J."/>
            <person name="Ladd B."/>
            <person name="Jarett J.K."/>
            <person name="Geller-Mcgrath D.E."/>
            <person name="Sieber C.M.K."/>
            <person name="Emerson J.B."/>
            <person name="Anantharaman K."/>
            <person name="Thomas B.C."/>
            <person name="Malmstrom R."/>
            <person name="Stieglmeier M."/>
            <person name="Klingl A."/>
            <person name="Woyke T."/>
            <person name="Ryan C.M."/>
            <person name="Banfield J.F."/>
        </authorList>
    </citation>
    <scope>NUCLEOTIDE SEQUENCE [LARGE SCALE GENOMIC DNA]</scope>
</reference>
<dbReference type="AlphaFoldDB" id="A0A2H0UN51"/>
<organism evidence="2 3">
    <name type="scientific">Candidatus Harrisonbacteria bacterium CG10_big_fil_rev_8_21_14_0_10_45_28</name>
    <dbReference type="NCBI Taxonomy" id="1974586"/>
    <lineage>
        <taxon>Bacteria</taxon>
        <taxon>Candidatus Harrisoniibacteriota</taxon>
    </lineage>
</organism>
<dbReference type="EMBL" id="PFBC01000037">
    <property type="protein sequence ID" value="PIR87849.1"/>
    <property type="molecule type" value="Genomic_DNA"/>
</dbReference>
<dbReference type="Proteomes" id="UP000230903">
    <property type="component" value="Unassembled WGS sequence"/>
</dbReference>
<evidence type="ECO:0000313" key="3">
    <source>
        <dbReference type="Proteomes" id="UP000230903"/>
    </source>
</evidence>
<gene>
    <name evidence="2" type="ORF">COU10_02310</name>
</gene>
<protein>
    <recommendedName>
        <fullName evidence="1">TraC-like domain-containing protein</fullName>
    </recommendedName>
</protein>
<comment type="caution">
    <text evidence="2">The sequence shown here is derived from an EMBL/GenBank/DDBJ whole genome shotgun (WGS) entry which is preliminary data.</text>
</comment>
<name>A0A2H0UN51_9BACT</name>
<feature type="domain" description="TraC-like" evidence="1">
    <location>
        <begin position="28"/>
        <end position="207"/>
    </location>
</feature>
<sequence length="225" mass="24727">MASKSNEALPTQQFVEVSGTKNGVLILKNGSLRQILAVSGLNFDLKSEDEQEAITYAYQSFLNTLDFSIQIFIHSRKINVEGYIDSLAKLVGQETNPLLKTQISEYREFIRSFTTDNAIMSKSYFVVVPFDVVNLPVKGGKSGFLGIFGKTKPRVEGKETAQEATLTKNISQLSQRTESVVAGLNQIGLRAVAINDDEATELFYNLYNPDAIEKKGMELGGAGSK</sequence>
<accession>A0A2H0UN51</accession>
<evidence type="ECO:0000313" key="2">
    <source>
        <dbReference type="EMBL" id="PIR87849.1"/>
    </source>
</evidence>
<dbReference type="Pfam" id="PF26593">
    <property type="entry name" value="TraC-like"/>
    <property type="match status" value="1"/>
</dbReference>
<proteinExistence type="predicted"/>